<keyword evidence="7" id="KW-1185">Reference proteome</keyword>
<evidence type="ECO:0000256" key="2">
    <source>
        <dbReference type="ARBA" id="ARBA00022801"/>
    </source>
</evidence>
<dbReference type="InterPro" id="IPR036852">
    <property type="entry name" value="Peptidase_S8/S53_dom_sf"/>
</dbReference>
<organism evidence="6 7">
    <name type="scientific">Limnoraphis robusta CCNP1315</name>
    <dbReference type="NCBI Taxonomy" id="3110306"/>
    <lineage>
        <taxon>Bacteria</taxon>
        <taxon>Bacillati</taxon>
        <taxon>Cyanobacteriota</taxon>
        <taxon>Cyanophyceae</taxon>
        <taxon>Oscillatoriophycideae</taxon>
        <taxon>Oscillatoriales</taxon>
        <taxon>Sirenicapillariaceae</taxon>
        <taxon>Limnoraphis</taxon>
    </lineage>
</organism>
<proteinExistence type="predicted"/>
<dbReference type="Proteomes" id="UP001301728">
    <property type="component" value="Unassembled WGS sequence"/>
</dbReference>
<keyword evidence="3" id="KW-0720">Serine protease</keyword>
<feature type="compositionally biased region" description="Basic and acidic residues" evidence="4">
    <location>
        <begin position="155"/>
        <end position="164"/>
    </location>
</feature>
<name>A0ABU5TR37_9CYAN</name>
<protein>
    <submittedName>
        <fullName evidence="6">S8 family serine peptidase</fullName>
    </submittedName>
</protein>
<evidence type="ECO:0000313" key="6">
    <source>
        <dbReference type="EMBL" id="MEA5517334.1"/>
    </source>
</evidence>
<evidence type="ECO:0000256" key="3">
    <source>
        <dbReference type="ARBA" id="ARBA00022825"/>
    </source>
</evidence>
<dbReference type="InterPro" id="IPR000209">
    <property type="entry name" value="Peptidase_S8/S53_dom"/>
</dbReference>
<evidence type="ECO:0000256" key="1">
    <source>
        <dbReference type="ARBA" id="ARBA00022670"/>
    </source>
</evidence>
<dbReference type="PROSITE" id="PS00138">
    <property type="entry name" value="SUBTILASE_SER"/>
    <property type="match status" value="1"/>
</dbReference>
<reference evidence="6 7" key="1">
    <citation type="submission" date="2023-12" db="EMBL/GenBank/DDBJ databases">
        <title>Baltic Sea Cyanobacteria.</title>
        <authorList>
            <person name="Delbaje E."/>
            <person name="Fewer D.P."/>
            <person name="Shishido T.K."/>
        </authorList>
    </citation>
    <scope>NUCLEOTIDE SEQUENCE [LARGE SCALE GENOMIC DNA]</scope>
    <source>
        <strain evidence="6 7">CCNP 1315</strain>
    </source>
</reference>
<accession>A0ABU5TR37</accession>
<feature type="region of interest" description="Disordered" evidence="4">
    <location>
        <begin position="145"/>
        <end position="171"/>
    </location>
</feature>
<dbReference type="SUPFAM" id="SSF52743">
    <property type="entry name" value="Subtilisin-like"/>
    <property type="match status" value="1"/>
</dbReference>
<dbReference type="Pfam" id="PF00082">
    <property type="entry name" value="Peptidase_S8"/>
    <property type="match status" value="1"/>
</dbReference>
<sequence length="995" mass="108828">MSRRVLRILISILLAALVAVGLILRLPQVALSTASDAVSSVTQSEQTEQQVAISSYEAQVQQDYQRRFTCVETQEFSRAEFERQFAQGLLTGTNVKDMAARLASCVSTNNIRNVNLSSLVGVVYTTEKQGDQVVLVVGVGLRAGGDPEISPPDETLAKGKERPGLPEPSRQVDGSFQIFESSVPGCEKGYYEVSGQFNENFTQFTLNQARGAEGCFSSVPVQLFTASGLVDAEEPIEFESNAGPGGSRIAGSISQIYGSFSSPIIYPDASGDTFGILALNSENTEVRDPRGEELTDETTVITELPAPGELKVSEVLPDLLPDAATENEQQRDTRSDSDTSGLIVVRNQLRVVFSDDAKVEDINAALKATGSGIISSAEGVTAITLKIPDTGDLDGVDNVEQILSTQPSVVTTVPVIIDEVPDPTTDDLIMNEFPEQGSVTLSSSAEMQKSIASSSYRIISNSQPEKSQNYTIAQEPNLRSIPHYLRVMGAIDSSNTLIEPSGNDHPPNLFIVDWFSMPMNNDLTLVNPVYKRYSRLFEPFLGMKDSAVLTARKLIPFKQNNALLEFLHNKKLSFNLDDIQDSSQSQDQTILVDNWFCRNVGFFCNQKVGVNKGQSLDQFDDRNIAIFNDRSASHIEDKKTCDENNDCDLNTHGFLVGGIMAAHGNKVVGMYPSTKRVFAFNAVASNWQEKLLFTLQKMSGNHVVNFSGALTKNSIQLPDGRIIYISTRSVSERQGKYWATQIRQRGLENRVLLVQAAGNDSNMLQGRVIDAEDSGIWTAAGLVDTLTEQSKEKKCGSFGSRIKRFFKRGSFCKTVTKTNKIPRLKNVLVVENLHVDLAGCSLANIRNPRCWSSQNRNTYEGSYNRTSNIVSNRSLGVRAFGTDQTPCLINSSSRGFPSLSSNDAVDCTELGGTSSAAPQVAGLAAWLWSVEPSIPDPDRYLTAPELADLIRRSQRKFQVLDLQGNPAVDSNNTPVMSNVNAISVREAFKELENLL</sequence>
<keyword evidence="2" id="KW-0378">Hydrolase</keyword>
<dbReference type="Gene3D" id="3.40.50.200">
    <property type="entry name" value="Peptidase S8/S53 domain"/>
    <property type="match status" value="2"/>
</dbReference>
<evidence type="ECO:0000256" key="4">
    <source>
        <dbReference type="SAM" id="MobiDB-lite"/>
    </source>
</evidence>
<gene>
    <name evidence="6" type="ORF">VB854_00070</name>
</gene>
<feature type="domain" description="Peptidase S8/S53" evidence="5">
    <location>
        <begin position="627"/>
        <end position="954"/>
    </location>
</feature>
<dbReference type="EMBL" id="JAYGHT010000001">
    <property type="protein sequence ID" value="MEA5517334.1"/>
    <property type="molecule type" value="Genomic_DNA"/>
</dbReference>
<evidence type="ECO:0000313" key="7">
    <source>
        <dbReference type="Proteomes" id="UP001301728"/>
    </source>
</evidence>
<dbReference type="InterPro" id="IPR023828">
    <property type="entry name" value="Peptidase_S8_Ser-AS"/>
</dbReference>
<evidence type="ECO:0000259" key="5">
    <source>
        <dbReference type="Pfam" id="PF00082"/>
    </source>
</evidence>
<comment type="caution">
    <text evidence="6">The sequence shown here is derived from an EMBL/GenBank/DDBJ whole genome shotgun (WGS) entry which is preliminary data.</text>
</comment>
<dbReference type="RefSeq" id="WP_323273916.1">
    <property type="nucleotide sequence ID" value="NZ_JAYGHT010000001.1"/>
</dbReference>
<keyword evidence="1" id="KW-0645">Protease</keyword>